<feature type="transmembrane region" description="Helical" evidence="4">
    <location>
        <begin position="349"/>
        <end position="367"/>
    </location>
</feature>
<dbReference type="PROSITE" id="PS50887">
    <property type="entry name" value="GGDEF"/>
    <property type="match status" value="1"/>
</dbReference>
<dbReference type="GO" id="GO:0052621">
    <property type="term" value="F:diguanylate cyclase activity"/>
    <property type="evidence" value="ECO:0007669"/>
    <property type="project" value="UniProtKB-EC"/>
</dbReference>
<dbReference type="Gene3D" id="3.30.70.270">
    <property type="match status" value="1"/>
</dbReference>
<dbReference type="InterPro" id="IPR050469">
    <property type="entry name" value="Diguanylate_Cyclase"/>
</dbReference>
<feature type="transmembrane region" description="Helical" evidence="4">
    <location>
        <begin position="192"/>
        <end position="210"/>
    </location>
</feature>
<feature type="transmembrane region" description="Helical" evidence="4">
    <location>
        <begin position="230"/>
        <end position="250"/>
    </location>
</feature>
<dbReference type="AlphaFoldDB" id="A0A7Z0QNG5"/>
<dbReference type="GO" id="GO:0043709">
    <property type="term" value="P:cell adhesion involved in single-species biofilm formation"/>
    <property type="evidence" value="ECO:0007669"/>
    <property type="project" value="TreeGrafter"/>
</dbReference>
<dbReference type="EC" id="2.7.7.65" evidence="2"/>
<proteinExistence type="predicted"/>
<dbReference type="FunFam" id="3.30.70.270:FF:000001">
    <property type="entry name" value="Diguanylate cyclase domain protein"/>
    <property type="match status" value="1"/>
</dbReference>
<dbReference type="RefSeq" id="WP_180543920.1">
    <property type="nucleotide sequence ID" value="NZ_JACCJZ010000010.1"/>
</dbReference>
<dbReference type="GO" id="GO:0005886">
    <property type="term" value="C:plasma membrane"/>
    <property type="evidence" value="ECO:0007669"/>
    <property type="project" value="TreeGrafter"/>
</dbReference>
<evidence type="ECO:0000313" key="7">
    <source>
        <dbReference type="EMBL" id="NYZ61872.1"/>
    </source>
</evidence>
<dbReference type="Pfam" id="PF07695">
    <property type="entry name" value="7TMR-DISM_7TM"/>
    <property type="match status" value="1"/>
</dbReference>
<comment type="cofactor">
    <cofactor evidence="1">
        <name>Mg(2+)</name>
        <dbReference type="ChEBI" id="CHEBI:18420"/>
    </cofactor>
</comment>
<keyword evidence="4" id="KW-0472">Membrane</keyword>
<evidence type="ECO:0000256" key="4">
    <source>
        <dbReference type="SAM" id="Phobius"/>
    </source>
</evidence>
<dbReference type="CDD" id="cd01949">
    <property type="entry name" value="GGDEF"/>
    <property type="match status" value="1"/>
</dbReference>
<feature type="chain" id="PRO_5031031363" description="diguanylate cyclase" evidence="5">
    <location>
        <begin position="22"/>
        <end position="556"/>
    </location>
</feature>
<evidence type="ECO:0000256" key="5">
    <source>
        <dbReference type="SAM" id="SignalP"/>
    </source>
</evidence>
<feature type="signal peptide" evidence="5">
    <location>
        <begin position="1"/>
        <end position="21"/>
    </location>
</feature>
<keyword evidence="8" id="KW-1185">Reference proteome</keyword>
<dbReference type="SUPFAM" id="SSF55073">
    <property type="entry name" value="Nucleotide cyclase"/>
    <property type="match status" value="1"/>
</dbReference>
<reference evidence="7 8" key="1">
    <citation type="submission" date="2020-07" db="EMBL/GenBank/DDBJ databases">
        <title>isolation of Luteimonas sp. SJ-16.</title>
        <authorList>
            <person name="Huang X.-X."/>
            <person name="Xu L."/>
            <person name="Sun J.-Q."/>
        </authorList>
    </citation>
    <scope>NUCLEOTIDE SEQUENCE [LARGE SCALE GENOMIC DNA]</scope>
    <source>
        <strain evidence="7 8">SJ-16</strain>
    </source>
</reference>
<dbReference type="EMBL" id="JACCJZ010000010">
    <property type="protein sequence ID" value="NYZ61872.1"/>
    <property type="molecule type" value="Genomic_DNA"/>
</dbReference>
<dbReference type="Pfam" id="PF00990">
    <property type="entry name" value="GGDEF"/>
    <property type="match status" value="1"/>
</dbReference>
<organism evidence="7 8">
    <name type="scientific">Luteimonas deserti</name>
    <dbReference type="NCBI Taxonomy" id="2752306"/>
    <lineage>
        <taxon>Bacteria</taxon>
        <taxon>Pseudomonadati</taxon>
        <taxon>Pseudomonadota</taxon>
        <taxon>Gammaproteobacteria</taxon>
        <taxon>Lysobacterales</taxon>
        <taxon>Lysobacteraceae</taxon>
        <taxon>Luteimonas</taxon>
    </lineage>
</organism>
<evidence type="ECO:0000256" key="1">
    <source>
        <dbReference type="ARBA" id="ARBA00001946"/>
    </source>
</evidence>
<dbReference type="InterPro" id="IPR043128">
    <property type="entry name" value="Rev_trsase/Diguanyl_cyclase"/>
</dbReference>
<feature type="domain" description="GGDEF" evidence="6">
    <location>
        <begin position="414"/>
        <end position="546"/>
    </location>
</feature>
<dbReference type="InterPro" id="IPR011623">
    <property type="entry name" value="7TMR_DISM_rcpt_extracell_dom1"/>
</dbReference>
<comment type="catalytic activity">
    <reaction evidence="3">
        <text>2 GTP = 3',3'-c-di-GMP + 2 diphosphate</text>
        <dbReference type="Rhea" id="RHEA:24898"/>
        <dbReference type="ChEBI" id="CHEBI:33019"/>
        <dbReference type="ChEBI" id="CHEBI:37565"/>
        <dbReference type="ChEBI" id="CHEBI:58805"/>
        <dbReference type="EC" id="2.7.7.65"/>
    </reaction>
</comment>
<feature type="transmembrane region" description="Helical" evidence="4">
    <location>
        <begin position="167"/>
        <end position="185"/>
    </location>
</feature>
<dbReference type="PANTHER" id="PTHR45138">
    <property type="entry name" value="REGULATORY COMPONENTS OF SENSORY TRANSDUCTION SYSTEM"/>
    <property type="match status" value="1"/>
</dbReference>
<dbReference type="GO" id="GO:1902201">
    <property type="term" value="P:negative regulation of bacterial-type flagellum-dependent cell motility"/>
    <property type="evidence" value="ECO:0007669"/>
    <property type="project" value="TreeGrafter"/>
</dbReference>
<evidence type="ECO:0000259" key="6">
    <source>
        <dbReference type="PROSITE" id="PS50887"/>
    </source>
</evidence>
<feature type="transmembrane region" description="Helical" evidence="4">
    <location>
        <begin position="262"/>
        <end position="280"/>
    </location>
</feature>
<protein>
    <recommendedName>
        <fullName evidence="2">diguanylate cyclase</fullName>
        <ecNumber evidence="2">2.7.7.65</ecNumber>
    </recommendedName>
</protein>
<dbReference type="NCBIfam" id="TIGR00254">
    <property type="entry name" value="GGDEF"/>
    <property type="match status" value="1"/>
</dbReference>
<feature type="transmembrane region" description="Helical" evidence="4">
    <location>
        <begin position="292"/>
        <end position="310"/>
    </location>
</feature>
<keyword evidence="4" id="KW-0812">Transmembrane</keyword>
<dbReference type="Proteomes" id="UP000589896">
    <property type="component" value="Unassembled WGS sequence"/>
</dbReference>
<comment type="caution">
    <text evidence="7">The sequence shown here is derived from an EMBL/GenBank/DDBJ whole genome shotgun (WGS) entry which is preliminary data.</text>
</comment>
<dbReference type="InterPro" id="IPR029787">
    <property type="entry name" value="Nucleotide_cyclase"/>
</dbReference>
<feature type="transmembrane region" description="Helical" evidence="4">
    <location>
        <begin position="317"/>
        <end position="337"/>
    </location>
</feature>
<evidence type="ECO:0000256" key="2">
    <source>
        <dbReference type="ARBA" id="ARBA00012528"/>
    </source>
</evidence>
<gene>
    <name evidence="7" type="ORF">H0E82_03705</name>
</gene>
<keyword evidence="4" id="KW-1133">Transmembrane helix</keyword>
<evidence type="ECO:0000313" key="8">
    <source>
        <dbReference type="Proteomes" id="UP000589896"/>
    </source>
</evidence>
<keyword evidence="5" id="KW-0732">Signal</keyword>
<dbReference type="PANTHER" id="PTHR45138:SF9">
    <property type="entry name" value="DIGUANYLATE CYCLASE DGCM-RELATED"/>
    <property type="match status" value="1"/>
</dbReference>
<evidence type="ECO:0000256" key="3">
    <source>
        <dbReference type="ARBA" id="ARBA00034247"/>
    </source>
</evidence>
<dbReference type="InterPro" id="IPR000160">
    <property type="entry name" value="GGDEF_dom"/>
</dbReference>
<dbReference type="SMART" id="SM00267">
    <property type="entry name" value="GGDEF"/>
    <property type="match status" value="1"/>
</dbReference>
<sequence>MRWGVVGALLLAMALCVEALAATAPLVRVSRSSALTEADAITAVRGSRAWQPAGTTIRRGPDTRWWRIDIDAGPAPDTGLWIVAIREAYDAQLVAYAPPDYRPRPLATFDPAMRQIGSRQRLTVPVPAAALDQPVFVEVLRSRAQPMGVEAQPVQAFLAADYARVRFSSAVLSAQLLLAIVAAIFAVALRRWMLLLFCVWVLSAAAYLVVMSGEVVPLAPWLPPEQAMRVAGLGISLGLLSAYGFFFVLLRVRTHFPRIARVYRIMLLGCAALLVILPFIPVNVVVPHVVNVLLLLLGALTLGMGLARALAGDREALYFLVGWGLVSAVAMMRAVYFLREAGTPEWLGYLHPAADALAALILVMATARAARYAEREMVSARHSAMTDPLTGLPNRAQLDAGVAGRLQAADGTEAPLAVLFVDLDHFKQVNDRFGHDVGDACLQAMAGILRRHVRASDLVARYGGEEFVLVLDGASAASALRAADALRAAVEADGRAVGARTVGLTVSIGVATRRAGDDVATLFKRADDALYRAKREGRNRVVLDAEDPVRPHPEPA</sequence>
<name>A0A7Z0QNG5_9GAMM</name>
<accession>A0A7Z0QNG5</accession>